<dbReference type="Proteomes" id="UP001311799">
    <property type="component" value="Unassembled WGS sequence"/>
</dbReference>
<evidence type="ECO:0000256" key="1">
    <source>
        <dbReference type="SAM" id="Coils"/>
    </source>
</evidence>
<keyword evidence="3" id="KW-1185">Reference proteome</keyword>
<evidence type="ECO:0000313" key="2">
    <source>
        <dbReference type="EMBL" id="KAK6588766.1"/>
    </source>
</evidence>
<reference evidence="2 3" key="1">
    <citation type="submission" date="2023-10" db="EMBL/GenBank/DDBJ databases">
        <title>Comparative genomics analysis reveals potential genetic determinants of host preference in Cryptosporidium xiaoi.</title>
        <authorList>
            <person name="Xiao L."/>
            <person name="Li J."/>
        </authorList>
    </citation>
    <scope>NUCLEOTIDE SEQUENCE [LARGE SCALE GENOMIC DNA]</scope>
    <source>
        <strain evidence="2 3">52996</strain>
    </source>
</reference>
<comment type="caution">
    <text evidence="2">The sequence shown here is derived from an EMBL/GenBank/DDBJ whole genome shotgun (WGS) entry which is preliminary data.</text>
</comment>
<name>A0AAV9Y249_9CRYT</name>
<proteinExistence type="predicted"/>
<dbReference type="EMBL" id="JAWDEY010000022">
    <property type="protein sequence ID" value="KAK6588766.1"/>
    <property type="molecule type" value="Genomic_DNA"/>
</dbReference>
<evidence type="ECO:0000313" key="3">
    <source>
        <dbReference type="Proteomes" id="UP001311799"/>
    </source>
</evidence>
<accession>A0AAV9Y249</accession>
<dbReference type="AlphaFoldDB" id="A0AAV9Y249"/>
<keyword evidence="1" id="KW-0175">Coiled coil</keyword>
<feature type="coiled-coil region" evidence="1">
    <location>
        <begin position="551"/>
        <end position="654"/>
    </location>
</feature>
<protein>
    <submittedName>
        <fullName evidence="2">Uncharacterized protein</fullName>
    </submittedName>
</protein>
<organism evidence="2 3">
    <name type="scientific">Cryptosporidium xiaoi</name>
    <dbReference type="NCBI Taxonomy" id="659607"/>
    <lineage>
        <taxon>Eukaryota</taxon>
        <taxon>Sar</taxon>
        <taxon>Alveolata</taxon>
        <taxon>Apicomplexa</taxon>
        <taxon>Conoidasida</taxon>
        <taxon>Coccidia</taxon>
        <taxon>Eucoccidiorida</taxon>
        <taxon>Eimeriorina</taxon>
        <taxon>Cryptosporidiidae</taxon>
        <taxon>Cryptosporidium</taxon>
    </lineage>
</organism>
<sequence>MPFQCCLNSDNVVEDTGLQEVETKIPKSIDLNQGYYNNIEFLIFNRKPDIPFNIQRPVTPENFQHTYNSTPVTLLETRISSILNTDLGHSVAETTSSVIISGSNSPIQLLAKVGIPDESNQKINSNVYNSNYDSNKVKGYTENFLDKIGRKSNSDNDNNELNSKIDSEPLNITDYIKTEDCKSEINCELELDKTKNKEFMEAKTDFDENQLVKTNKTGIENEYVDIKSIKSDICELIQLSNKLLEKKAKLNNKKAKKTINIEITLTPKNENNVFIDAHEFSKNSTRRTKYDISEPLYKKNDNELFVVPGINTSEKETHKNEFRIQEMESTLCENADSNIGQLTNNIIDKVIQNQEQNMLYENEMTDLFTSKIDKTNELESTKLNKLSSISSDKFIPFIEDYESFNNDKKKINTEVELKNKSINNGSFSTVEIKDINSLDINTRKVDEAFPSINFDPQFAQLFASAQIHVDEIKKNQSIEHENDNFIDESDPIKIIKNFLEDPSGDRDRISWSTVKAAIDVYKPQIEYAEKELEKWKNCAKKDLDDSVRDNIEYYSDLLKELKEKIDMAERAKTLIVNESNKDEIDKMLEVEQNYLEEIKENMRNQLNELKAVEDEYLNGKAENKEIIVSFRKKIRELENEIKNKLVQIHKLKSLQGLHENI</sequence>
<gene>
    <name evidence="2" type="ORF">RS030_2218</name>
</gene>